<evidence type="ECO:0000313" key="1">
    <source>
        <dbReference type="EMBL" id="VFR81224.1"/>
    </source>
</evidence>
<dbReference type="EMBL" id="CAADIN010000014">
    <property type="protein sequence ID" value="VFR86256.1"/>
    <property type="molecule type" value="Genomic_DNA"/>
</dbReference>
<protein>
    <submittedName>
        <fullName evidence="1">Uncharacterized protein</fullName>
    </submittedName>
</protein>
<accession>A0A484U2S5</accession>
<proteinExistence type="predicted"/>
<evidence type="ECO:0000313" key="2">
    <source>
        <dbReference type="EMBL" id="VFR86256.1"/>
    </source>
</evidence>
<dbReference type="AlphaFoldDB" id="A0A484U2S5"/>
<sequence>MSRQYKIMAPDGNQAGVIKEWDTGRVTLDITMLDPKARSQLVSDLQERLAPVQAPAAK</sequence>
<organism evidence="1">
    <name type="scientific">plant metagenome</name>
    <dbReference type="NCBI Taxonomy" id="1297885"/>
    <lineage>
        <taxon>unclassified sequences</taxon>
        <taxon>metagenomes</taxon>
        <taxon>organismal metagenomes</taxon>
    </lineage>
</organism>
<dbReference type="EMBL" id="CAADIM010000018">
    <property type="protein sequence ID" value="VFR81224.1"/>
    <property type="molecule type" value="Genomic_DNA"/>
</dbReference>
<reference evidence="1" key="1">
    <citation type="submission" date="2019-03" db="EMBL/GenBank/DDBJ databases">
        <authorList>
            <person name="Danneels B."/>
        </authorList>
    </citation>
    <scope>NUCLEOTIDE SEQUENCE</scope>
</reference>
<name>A0A484U2S5_9ZZZZ</name>
<gene>
    <name evidence="1" type="ORF">ISE1_2723</name>
    <name evidence="2" type="ORF">ISE2_4473</name>
</gene>